<feature type="domain" description="3-hydroxyacyl-CoA dehydrogenase NAD binding" evidence="12">
    <location>
        <begin position="367"/>
        <end position="440"/>
    </location>
</feature>
<keyword evidence="5" id="KW-0276">Fatty acid metabolism</keyword>
<organism evidence="13 14">
    <name type="scientific">Cnephaeus nilssonii</name>
    <name type="common">Northern bat</name>
    <name type="synonym">Eptesicus nilssonii</name>
    <dbReference type="NCBI Taxonomy" id="3371016"/>
    <lineage>
        <taxon>Eukaryota</taxon>
        <taxon>Metazoa</taxon>
        <taxon>Chordata</taxon>
        <taxon>Craniata</taxon>
        <taxon>Vertebrata</taxon>
        <taxon>Euteleostomi</taxon>
        <taxon>Mammalia</taxon>
        <taxon>Eutheria</taxon>
        <taxon>Laurasiatheria</taxon>
        <taxon>Chiroptera</taxon>
        <taxon>Yangochiroptera</taxon>
        <taxon>Vespertilionidae</taxon>
        <taxon>Cnephaeus</taxon>
    </lineage>
</organism>
<evidence type="ECO:0000256" key="8">
    <source>
        <dbReference type="ARBA" id="ARBA00023098"/>
    </source>
</evidence>
<keyword evidence="9" id="KW-0496">Mitochondrion</keyword>
<name>A0AA40IAU9_CNENI</name>
<dbReference type="SUPFAM" id="SSF48179">
    <property type="entry name" value="6-phosphogluconate dehydrogenase C-terminal domain-like"/>
    <property type="match status" value="1"/>
</dbReference>
<evidence type="ECO:0000256" key="4">
    <source>
        <dbReference type="ARBA" id="ARBA00013000"/>
    </source>
</evidence>
<evidence type="ECO:0000256" key="10">
    <source>
        <dbReference type="ARBA" id="ARBA00049556"/>
    </source>
</evidence>
<dbReference type="PANTHER" id="PTHR43561:SF3">
    <property type="entry name" value="HYDROXYACYL-COENZYME A DEHYDROGENASE, MITOCHONDRIAL"/>
    <property type="match status" value="1"/>
</dbReference>
<evidence type="ECO:0000256" key="7">
    <source>
        <dbReference type="ARBA" id="ARBA00023027"/>
    </source>
</evidence>
<reference evidence="13" key="1">
    <citation type="submission" date="2023-06" db="EMBL/GenBank/DDBJ databases">
        <title>Reference genome for the Northern bat (Eptesicus nilssonii), a most northern bat species.</title>
        <authorList>
            <person name="Laine V.N."/>
            <person name="Pulliainen A.T."/>
            <person name="Lilley T.M."/>
        </authorList>
    </citation>
    <scope>NUCLEOTIDE SEQUENCE</scope>
    <source>
        <strain evidence="13">BLF_Eptnil</strain>
        <tissue evidence="13">Kidney</tissue>
    </source>
</reference>
<dbReference type="InterPro" id="IPR052242">
    <property type="entry name" value="Mito_3-hydroxyacyl-CoA_DH"/>
</dbReference>
<dbReference type="InterPro" id="IPR006180">
    <property type="entry name" value="3-OHacyl-CoA_DH_CS"/>
</dbReference>
<feature type="domain" description="3-hydroxyacyl-CoA dehydrogenase NAD binding" evidence="12">
    <location>
        <begin position="250"/>
        <end position="334"/>
    </location>
</feature>
<dbReference type="SUPFAM" id="SSF51735">
    <property type="entry name" value="NAD(P)-binding Rossmann-fold domains"/>
    <property type="match status" value="1"/>
</dbReference>
<evidence type="ECO:0000256" key="3">
    <source>
        <dbReference type="ARBA" id="ARBA00009463"/>
    </source>
</evidence>
<dbReference type="InterPro" id="IPR036291">
    <property type="entry name" value="NAD(P)-bd_dom_sf"/>
</dbReference>
<keyword evidence="14" id="KW-1185">Reference proteome</keyword>
<evidence type="ECO:0000259" key="12">
    <source>
        <dbReference type="Pfam" id="PF02737"/>
    </source>
</evidence>
<dbReference type="InterPro" id="IPR006108">
    <property type="entry name" value="3HC_DH_C"/>
</dbReference>
<accession>A0AA40IAU9</accession>
<feature type="domain" description="3-hydroxyacyl-CoA dehydrogenase C-terminal" evidence="11">
    <location>
        <begin position="442"/>
        <end position="539"/>
    </location>
</feature>
<dbReference type="Pfam" id="PF02737">
    <property type="entry name" value="3HCDH_N"/>
    <property type="match status" value="2"/>
</dbReference>
<dbReference type="PANTHER" id="PTHR43561">
    <property type="match status" value="1"/>
</dbReference>
<dbReference type="FunFam" id="1.10.1040.10:FF:000019">
    <property type="entry name" value="3-hydroxybutyryl-CoA dehydrogenase FadB2"/>
    <property type="match status" value="1"/>
</dbReference>
<comment type="caution">
    <text evidence="13">The sequence shown here is derived from an EMBL/GenBank/DDBJ whole genome shotgun (WGS) entry which is preliminary data.</text>
</comment>
<dbReference type="Gene3D" id="3.40.50.720">
    <property type="entry name" value="NAD(P)-binding Rossmann-like Domain"/>
    <property type="match status" value="1"/>
</dbReference>
<dbReference type="GO" id="GO:0006635">
    <property type="term" value="P:fatty acid beta-oxidation"/>
    <property type="evidence" value="ECO:0007669"/>
    <property type="project" value="TreeGrafter"/>
</dbReference>
<evidence type="ECO:0000256" key="1">
    <source>
        <dbReference type="ARBA" id="ARBA00004305"/>
    </source>
</evidence>
<dbReference type="AlphaFoldDB" id="A0AA40IAU9"/>
<comment type="catalytic activity">
    <reaction evidence="10">
        <text>a (3S)-3-hydroxyacyl-CoA + NAD(+) = a 3-oxoacyl-CoA + NADH + H(+)</text>
        <dbReference type="Rhea" id="RHEA:22432"/>
        <dbReference type="ChEBI" id="CHEBI:15378"/>
        <dbReference type="ChEBI" id="CHEBI:57318"/>
        <dbReference type="ChEBI" id="CHEBI:57540"/>
        <dbReference type="ChEBI" id="CHEBI:57945"/>
        <dbReference type="ChEBI" id="CHEBI:90726"/>
        <dbReference type="EC" id="1.1.1.35"/>
    </reaction>
</comment>
<dbReference type="InterPro" id="IPR008927">
    <property type="entry name" value="6-PGluconate_DH-like_C_sf"/>
</dbReference>
<keyword evidence="8" id="KW-0443">Lipid metabolism</keyword>
<dbReference type="Proteomes" id="UP001177744">
    <property type="component" value="Unassembled WGS sequence"/>
</dbReference>
<dbReference type="InterPro" id="IPR013328">
    <property type="entry name" value="6PGD_dom2"/>
</dbReference>
<dbReference type="GO" id="GO:0005759">
    <property type="term" value="C:mitochondrial matrix"/>
    <property type="evidence" value="ECO:0007669"/>
    <property type="project" value="UniProtKB-SubCell"/>
</dbReference>
<keyword evidence="6" id="KW-0560">Oxidoreductase</keyword>
<dbReference type="GO" id="GO:0003857">
    <property type="term" value="F:(3S)-3-hydroxyacyl-CoA dehydrogenase (NAD+) activity"/>
    <property type="evidence" value="ECO:0007669"/>
    <property type="project" value="UniProtKB-EC"/>
</dbReference>
<dbReference type="GO" id="GO:0070403">
    <property type="term" value="F:NAD+ binding"/>
    <property type="evidence" value="ECO:0007669"/>
    <property type="project" value="InterPro"/>
</dbReference>
<evidence type="ECO:0000256" key="9">
    <source>
        <dbReference type="ARBA" id="ARBA00023128"/>
    </source>
</evidence>
<comment type="subcellular location">
    <subcellularLocation>
        <location evidence="1">Mitochondrion matrix</location>
    </subcellularLocation>
</comment>
<dbReference type="PROSITE" id="PS00067">
    <property type="entry name" value="3HCDH"/>
    <property type="match status" value="1"/>
</dbReference>
<evidence type="ECO:0000259" key="11">
    <source>
        <dbReference type="Pfam" id="PF00725"/>
    </source>
</evidence>
<dbReference type="InterPro" id="IPR006176">
    <property type="entry name" value="3-OHacyl-CoA_DH_NAD-bd"/>
</dbReference>
<proteinExistence type="inferred from homology"/>
<comment type="similarity">
    <text evidence="3">Belongs to the 3-hydroxyacyl-CoA dehydrogenase family.</text>
</comment>
<comment type="pathway">
    <text evidence="2">Lipid metabolism.</text>
</comment>
<protein>
    <recommendedName>
        <fullName evidence="4">3-hydroxyacyl-CoA dehydrogenase</fullName>
        <ecNumber evidence="4">1.1.1.35</ecNumber>
    </recommendedName>
</protein>
<sequence>MAVLRHRRSLWGSELTSHCGPSKAGELGACPLRHQAFQKPPAGRRLLKGLVHQRSKAKAWELGACPFRHQAFQKPPPHWRLLKGLVHQRTGTQLPRDRKQKRGSWVPVRLGTRPFRVSATLEASERPGAPAIKSKSMGAGCLSLRHQAFQKCPPRWRLLKGLVHQRSKAKAWELGACPLRHQAFQKCPPHWRLLKGLVHQRSKAKAWELGACPLRHQAFQKPPLRWRLLKGLVHQLTVTQLPRDRKQKRVAAATGHTVVLVDQAEDILAKSKKGIEESLKKIAKKKFAENPQAGSEFVEKTLSNISTNTDAASVVHSMDLVVEAIVENLKVKKSSSRGWTSLPPSTWTLTSLLGLRASSQECGFWLHTIFASNTSSLQITSIANATTRQDRFAGLHFFNPVPMMKLVEVIKTPMTSQKTFESLLDFSKALGKHPVTCKDTPGFIVNRLLVPYLMEAVRLYERGDASKEDIDIAMKLGAGYPMGPFELIDYVGLDTTKFIMDGWHEMDTQNPLFQPSQSVNKMVAEKKLGKKTGEGFYKYK</sequence>
<gene>
    <name evidence="13" type="ORF">QTO34_008136</name>
</gene>
<dbReference type="Gene3D" id="1.10.1040.10">
    <property type="entry name" value="N-(1-d-carboxylethyl)-l-norvaline Dehydrogenase, domain 2"/>
    <property type="match status" value="1"/>
</dbReference>
<evidence type="ECO:0000256" key="6">
    <source>
        <dbReference type="ARBA" id="ARBA00023002"/>
    </source>
</evidence>
<evidence type="ECO:0000256" key="2">
    <source>
        <dbReference type="ARBA" id="ARBA00005189"/>
    </source>
</evidence>
<dbReference type="Pfam" id="PF00725">
    <property type="entry name" value="3HCDH"/>
    <property type="match status" value="1"/>
</dbReference>
<evidence type="ECO:0000313" key="13">
    <source>
        <dbReference type="EMBL" id="KAK1345672.1"/>
    </source>
</evidence>
<evidence type="ECO:0000256" key="5">
    <source>
        <dbReference type="ARBA" id="ARBA00022832"/>
    </source>
</evidence>
<dbReference type="EC" id="1.1.1.35" evidence="4"/>
<keyword evidence="7" id="KW-0520">NAD</keyword>
<evidence type="ECO:0000313" key="14">
    <source>
        <dbReference type="Proteomes" id="UP001177744"/>
    </source>
</evidence>
<dbReference type="EMBL" id="JAULJE010000002">
    <property type="protein sequence ID" value="KAK1345672.1"/>
    <property type="molecule type" value="Genomic_DNA"/>
</dbReference>